<dbReference type="InterPro" id="IPR051255">
    <property type="entry name" value="Retroviral_env_glycoprotein"/>
</dbReference>
<sequence length="316" mass="35397">MLVSFLRMPSPPFGFRTDSSDLPREKRKQKRRQRKQQKQLILQMKKLKVNRGKPMTWTQVRSLTRHAKELLIELGKPPTPACYVLAFFSLLSATPLPIEGVSYWAYVPDPPIIQPVGWMDPQHIKMLTNDSLRIGGAQNSELRPSTSSFINFEGRADSLPVCLTLQGKAPHGCFTTRYRTFLTDSPDRAQLGDSSAEPKDLDTVIIVRRPPYVLLPVELGEEPWYDNAALQVLEDFNALIRPKHFVAALVLGIAALISILTTFAVATTALVETIQTAQFVNNLNRNVSLALTQQELIDKKLESKLNALEEVVIALG</sequence>
<evidence type="ECO:0000313" key="5">
    <source>
        <dbReference type="Proteomes" id="UP000886700"/>
    </source>
</evidence>
<name>A0ABM2Y824_MESAU</name>
<dbReference type="Pfam" id="PF00517">
    <property type="entry name" value="GP41"/>
    <property type="match status" value="1"/>
</dbReference>
<accession>A0ABM2Y824</accession>
<reference evidence="6" key="1">
    <citation type="submission" date="2025-08" db="UniProtKB">
        <authorList>
            <consortium name="RefSeq"/>
        </authorList>
    </citation>
    <scope>IDENTIFICATION</scope>
    <source>
        <tissue evidence="6">Liver</tissue>
    </source>
</reference>
<keyword evidence="3" id="KW-0472">Membrane</keyword>
<evidence type="ECO:0000256" key="2">
    <source>
        <dbReference type="SAM" id="MobiDB-lite"/>
    </source>
</evidence>
<evidence type="ECO:0000259" key="4">
    <source>
        <dbReference type="Pfam" id="PF00517"/>
    </source>
</evidence>
<dbReference type="InterPro" id="IPR000328">
    <property type="entry name" value="GP41-like"/>
</dbReference>
<evidence type="ECO:0000256" key="3">
    <source>
        <dbReference type="SAM" id="Phobius"/>
    </source>
</evidence>
<dbReference type="PANTHER" id="PTHR34313">
    <property type="entry name" value="ENDOGENOUS RETROVIRUS GROUP K MEMBER 113 ENV POLYPROTEIN-RELATED"/>
    <property type="match status" value="1"/>
</dbReference>
<evidence type="ECO:0000313" key="6">
    <source>
        <dbReference type="RefSeq" id="XP_040610992.1"/>
    </source>
</evidence>
<feature type="region of interest" description="Disordered" evidence="2">
    <location>
        <begin position="1"/>
        <end position="38"/>
    </location>
</feature>
<organism evidence="5 6">
    <name type="scientific">Mesocricetus auratus</name>
    <name type="common">Golden hamster</name>
    <dbReference type="NCBI Taxonomy" id="10036"/>
    <lineage>
        <taxon>Eukaryota</taxon>
        <taxon>Metazoa</taxon>
        <taxon>Chordata</taxon>
        <taxon>Craniata</taxon>
        <taxon>Vertebrata</taxon>
        <taxon>Euteleostomi</taxon>
        <taxon>Mammalia</taxon>
        <taxon>Eutheria</taxon>
        <taxon>Euarchontoglires</taxon>
        <taxon>Glires</taxon>
        <taxon>Rodentia</taxon>
        <taxon>Myomorpha</taxon>
        <taxon>Muroidea</taxon>
        <taxon>Cricetidae</taxon>
        <taxon>Cricetinae</taxon>
        <taxon>Mesocricetus</taxon>
    </lineage>
</organism>
<keyword evidence="5" id="KW-1185">Reference proteome</keyword>
<dbReference type="PANTHER" id="PTHR34313:SF2">
    <property type="entry name" value="ENDOGENOUS RETROVIRUS GROUP K MEMBER 21 ENV POLYPROTEIN-LIKE"/>
    <property type="match status" value="1"/>
</dbReference>
<proteinExistence type="predicted"/>
<dbReference type="Proteomes" id="UP000886700">
    <property type="component" value="Unplaced"/>
</dbReference>
<comment type="subcellular location">
    <subcellularLocation>
        <location evidence="1">Virion</location>
    </subcellularLocation>
</comment>
<feature type="transmembrane region" description="Helical" evidence="3">
    <location>
        <begin position="245"/>
        <end position="271"/>
    </location>
</feature>
<feature type="domain" description="Retroviral envelope protein GP41-like" evidence="4">
    <location>
        <begin position="265"/>
        <end position="316"/>
    </location>
</feature>
<protein>
    <submittedName>
        <fullName evidence="6">Endogenous retrovirus group K member 19 Env polyprotein isoform X1</fullName>
    </submittedName>
</protein>
<gene>
    <name evidence="6" type="primary">LOC121143316</name>
</gene>
<evidence type="ECO:0000256" key="1">
    <source>
        <dbReference type="ARBA" id="ARBA00004328"/>
    </source>
</evidence>
<keyword evidence="3" id="KW-0812">Transmembrane</keyword>
<dbReference type="GeneID" id="121143316"/>
<feature type="compositionally biased region" description="Basic residues" evidence="2">
    <location>
        <begin position="25"/>
        <end position="37"/>
    </location>
</feature>
<dbReference type="RefSeq" id="XP_040610992.1">
    <property type="nucleotide sequence ID" value="XM_040755058.1"/>
</dbReference>
<keyword evidence="3" id="KW-1133">Transmembrane helix</keyword>